<dbReference type="Gene3D" id="1.10.510.10">
    <property type="entry name" value="Transferase(Phosphotransferase) domain 1"/>
    <property type="match status" value="1"/>
</dbReference>
<feature type="compositionally biased region" description="Low complexity" evidence="1">
    <location>
        <begin position="387"/>
        <end position="398"/>
    </location>
</feature>
<feature type="compositionally biased region" description="Polar residues" evidence="1">
    <location>
        <begin position="597"/>
        <end position="619"/>
    </location>
</feature>
<feature type="domain" description="PX" evidence="3">
    <location>
        <begin position="1"/>
        <end position="108"/>
    </location>
</feature>
<dbReference type="SMART" id="SM00220">
    <property type="entry name" value="S_TKc"/>
    <property type="match status" value="1"/>
</dbReference>
<reference evidence="4 5" key="1">
    <citation type="submission" date="2024-03" db="EMBL/GenBank/DDBJ databases">
        <title>Adaptation during the transition from Ophiocordyceps entomopathogen to insect associate is accompanied by gene loss and intensified selection.</title>
        <authorList>
            <person name="Ward C.M."/>
            <person name="Onetto C.A."/>
            <person name="Borneman A.R."/>
        </authorList>
    </citation>
    <scope>NUCLEOTIDE SEQUENCE [LARGE SCALE GENOMIC DNA]</scope>
    <source>
        <strain evidence="4">AWRI1</strain>
        <tissue evidence="4">Single Adult Female</tissue>
    </source>
</reference>
<gene>
    <name evidence="4" type="ORF">V9T40_002696</name>
</gene>
<dbReference type="PROSITE" id="PS50011">
    <property type="entry name" value="PROTEIN_KINASE_DOM"/>
    <property type="match status" value="1"/>
</dbReference>
<dbReference type="Gene3D" id="3.30.1520.10">
    <property type="entry name" value="Phox-like domain"/>
    <property type="match status" value="1"/>
</dbReference>
<organism evidence="4 5">
    <name type="scientific">Parthenolecanium corni</name>
    <dbReference type="NCBI Taxonomy" id="536013"/>
    <lineage>
        <taxon>Eukaryota</taxon>
        <taxon>Metazoa</taxon>
        <taxon>Ecdysozoa</taxon>
        <taxon>Arthropoda</taxon>
        <taxon>Hexapoda</taxon>
        <taxon>Insecta</taxon>
        <taxon>Pterygota</taxon>
        <taxon>Neoptera</taxon>
        <taxon>Paraneoptera</taxon>
        <taxon>Hemiptera</taxon>
        <taxon>Sternorrhyncha</taxon>
        <taxon>Coccoidea</taxon>
        <taxon>Coccidae</taxon>
        <taxon>Parthenolecanium</taxon>
    </lineage>
</organism>
<dbReference type="EMBL" id="JBBCAQ010000022">
    <property type="protein sequence ID" value="KAK7591083.1"/>
    <property type="molecule type" value="Genomic_DNA"/>
</dbReference>
<sequence>MITEWKNRPDCSVFPKQNPEAGTKIVVWKRYNEFKSLHRELKRRCTKSCIIEEFPSLIKSPFFDRFSLEVINKRKKFISLFLNFVAKSPSLFTTDIFVKFFENGYNISEYDAKNSALNVIKSDFDESCNNNSSLIYFCSGNMGQVLNSHNHVPKQSPVIQALRWAPYSQGSSDYWEEAVAHAEEAHEQEMLGQYDVSFAMYKTAIVCLLSGVQGDMDMKRRAQVKELTSKYLQQAEWIYNNYLVFQPKPLTPKLSRIPRCSRSQLQRYKVLSILDNNLLVQDVVDHIFVVIKGVLKSSCPMDKSQVCILPNNMSYLVKLLALYETETTVFFILEYIRYGKLWNHLEHYFTRSSQLENLDTEVTCISPQEKNEVDGNGGGWDKNSVASSHSSGSTNGTNDDSLSRLESSAYTDAMSCESLSSHDENYFDLIEDYARAKSKKLKAIRDFNERRKRVVESIRPVKKTVSQVDLKSMEETSYEPHRSHSLIDLAATATASSLPLPASSSQNFDDEYGSQGGLVHRYNHWHSSGDDDDEDVDNMSTRYRRHSLNDCCEKNTCSELSSVDMDTQQLLRNAQRLIESINETLSKNEMTTDESNNETFSKNEMTNDKLATNPRTDLQTTSSILSEDHPSVGVKSDDGNFDLNHQQTRSFTTVTGVLSQTDITTADNIDSSQLYCCTIEDYNVTDILTPCSESIPSITEEYSITAVIQRNGVSDDMVRKWAAQILITLEGLHANGVICRDLNPNNLLLADNGSIKLTYFYRYPNIDPPLNIEAKEKLYVAPEVDGTDCNVSFASDWWSFGAILYELTTLQTLHSNHPAGINSHTALYIPERICIKIRSLLVELLRYNPNERLGSGISGANDVKAHPYFSDLNWEEI</sequence>
<evidence type="ECO:0000313" key="5">
    <source>
        <dbReference type="Proteomes" id="UP001367676"/>
    </source>
</evidence>
<accession>A0AAN9TL84</accession>
<comment type="caution">
    <text evidence="4">The sequence shown here is derived from an EMBL/GenBank/DDBJ whole genome shotgun (WGS) entry which is preliminary data.</text>
</comment>
<dbReference type="PANTHER" id="PTHR15508:SF8">
    <property type="entry name" value="LD24550P"/>
    <property type="match status" value="1"/>
</dbReference>
<dbReference type="SUPFAM" id="SSF116846">
    <property type="entry name" value="MIT domain"/>
    <property type="match status" value="1"/>
</dbReference>
<name>A0AAN9TL84_9HEMI</name>
<dbReference type="InterPro" id="IPR036871">
    <property type="entry name" value="PX_dom_sf"/>
</dbReference>
<evidence type="ECO:0000313" key="4">
    <source>
        <dbReference type="EMBL" id="KAK7591083.1"/>
    </source>
</evidence>
<proteinExistence type="predicted"/>
<dbReference type="InterPro" id="IPR000719">
    <property type="entry name" value="Prot_kinase_dom"/>
</dbReference>
<feature type="domain" description="Protein kinase" evidence="2">
    <location>
        <begin position="585"/>
        <end position="869"/>
    </location>
</feature>
<dbReference type="Proteomes" id="UP001367676">
    <property type="component" value="Unassembled WGS sequence"/>
</dbReference>
<dbReference type="Pfam" id="PF00787">
    <property type="entry name" value="PX"/>
    <property type="match status" value="1"/>
</dbReference>
<dbReference type="Gene3D" id="1.20.58.80">
    <property type="entry name" value="Phosphotransferase system, lactose/cellobiose-type IIA subunit"/>
    <property type="match status" value="1"/>
</dbReference>
<feature type="region of interest" description="Disordered" evidence="1">
    <location>
        <begin position="368"/>
        <end position="403"/>
    </location>
</feature>
<dbReference type="GO" id="GO:0005524">
    <property type="term" value="F:ATP binding"/>
    <property type="evidence" value="ECO:0007669"/>
    <property type="project" value="InterPro"/>
</dbReference>
<feature type="region of interest" description="Disordered" evidence="1">
    <location>
        <begin position="589"/>
        <end position="619"/>
    </location>
</feature>
<evidence type="ECO:0000259" key="2">
    <source>
        <dbReference type="PROSITE" id="PS50011"/>
    </source>
</evidence>
<evidence type="ECO:0000256" key="1">
    <source>
        <dbReference type="SAM" id="MobiDB-lite"/>
    </source>
</evidence>
<dbReference type="InterPro" id="IPR036181">
    <property type="entry name" value="MIT_dom_sf"/>
</dbReference>
<evidence type="ECO:0000259" key="3">
    <source>
        <dbReference type="PROSITE" id="PS50195"/>
    </source>
</evidence>
<keyword evidence="5" id="KW-1185">Reference proteome</keyword>
<dbReference type="SUPFAM" id="SSF64268">
    <property type="entry name" value="PX domain"/>
    <property type="match status" value="1"/>
</dbReference>
<dbReference type="GO" id="GO:0035091">
    <property type="term" value="F:phosphatidylinositol binding"/>
    <property type="evidence" value="ECO:0007669"/>
    <property type="project" value="InterPro"/>
</dbReference>
<protein>
    <recommendedName>
        <fullName evidence="6">Ribosomal protein S6 kinase delta-1</fullName>
    </recommendedName>
</protein>
<dbReference type="InterPro" id="IPR011009">
    <property type="entry name" value="Kinase-like_dom_sf"/>
</dbReference>
<dbReference type="SUPFAM" id="SSF56112">
    <property type="entry name" value="Protein kinase-like (PK-like)"/>
    <property type="match status" value="1"/>
</dbReference>
<dbReference type="Pfam" id="PF00069">
    <property type="entry name" value="Pkinase"/>
    <property type="match status" value="1"/>
</dbReference>
<dbReference type="AlphaFoldDB" id="A0AAN9TL84"/>
<dbReference type="InterPro" id="IPR051866">
    <property type="entry name" value="Intracell_Sig-Traffick_Protein"/>
</dbReference>
<dbReference type="PROSITE" id="PS50195">
    <property type="entry name" value="PX"/>
    <property type="match status" value="1"/>
</dbReference>
<dbReference type="PANTHER" id="PTHR15508">
    <property type="entry name" value="RIBOSOMAL PROTEIN S6 KINASE"/>
    <property type="match status" value="1"/>
</dbReference>
<evidence type="ECO:0008006" key="6">
    <source>
        <dbReference type="Google" id="ProtNLM"/>
    </source>
</evidence>
<dbReference type="GO" id="GO:0004672">
    <property type="term" value="F:protein kinase activity"/>
    <property type="evidence" value="ECO:0007669"/>
    <property type="project" value="InterPro"/>
</dbReference>
<dbReference type="InterPro" id="IPR001683">
    <property type="entry name" value="PX_dom"/>
</dbReference>